<keyword evidence="3" id="KW-1185">Reference proteome</keyword>
<protein>
    <submittedName>
        <fullName evidence="2">Putative membrane protein</fullName>
    </submittedName>
</protein>
<evidence type="ECO:0000313" key="3">
    <source>
        <dbReference type="Proteomes" id="UP000292685"/>
    </source>
</evidence>
<proteinExistence type="predicted"/>
<feature type="transmembrane region" description="Helical" evidence="1">
    <location>
        <begin position="41"/>
        <end position="61"/>
    </location>
</feature>
<dbReference type="Proteomes" id="UP000292685">
    <property type="component" value="Unassembled WGS sequence"/>
</dbReference>
<organism evidence="2 3">
    <name type="scientific">Zhihengliuella halotolerans</name>
    <dbReference type="NCBI Taxonomy" id="370736"/>
    <lineage>
        <taxon>Bacteria</taxon>
        <taxon>Bacillati</taxon>
        <taxon>Actinomycetota</taxon>
        <taxon>Actinomycetes</taxon>
        <taxon>Micrococcales</taxon>
        <taxon>Micrococcaceae</taxon>
        <taxon>Zhihengliuella</taxon>
    </lineage>
</organism>
<keyword evidence="1" id="KW-0812">Transmembrane</keyword>
<accession>A0A4Q8AGS0</accession>
<dbReference type="EMBL" id="SHLA01000001">
    <property type="protein sequence ID" value="RZU62955.1"/>
    <property type="molecule type" value="Genomic_DNA"/>
</dbReference>
<evidence type="ECO:0000256" key="1">
    <source>
        <dbReference type="SAM" id="Phobius"/>
    </source>
</evidence>
<reference evidence="2 3" key="1">
    <citation type="submission" date="2019-02" db="EMBL/GenBank/DDBJ databases">
        <title>Sequencing the genomes of 1000 actinobacteria strains.</title>
        <authorList>
            <person name="Klenk H.-P."/>
        </authorList>
    </citation>
    <scope>NUCLEOTIDE SEQUENCE [LARGE SCALE GENOMIC DNA]</scope>
    <source>
        <strain evidence="2 3">DSM 17364</strain>
    </source>
</reference>
<dbReference type="AlphaFoldDB" id="A0A4Q8AGS0"/>
<dbReference type="PANTHER" id="PTHR37309">
    <property type="entry name" value="SLR0284 PROTEIN"/>
    <property type="match status" value="1"/>
</dbReference>
<dbReference type="InterPro" id="IPR007165">
    <property type="entry name" value="Phage_holin_4_2"/>
</dbReference>
<evidence type="ECO:0000313" key="2">
    <source>
        <dbReference type="EMBL" id="RZU62955.1"/>
    </source>
</evidence>
<sequence length="136" mass="14196">MMAFIVRVVVNALALAAAAWLLPGITVGAEATTSAAGSDSAGVALAYLFIGLIFGLVNAIVKPIIGFLSLPITCLTLGLFTIVINAGMLALTAWITQYTPVSFTIDAFFWDAVLGAIIVAVVSALLSWLVPDKRRD</sequence>
<feature type="transmembrane region" description="Helical" evidence="1">
    <location>
        <begin position="68"/>
        <end position="95"/>
    </location>
</feature>
<comment type="caution">
    <text evidence="2">The sequence shown here is derived from an EMBL/GenBank/DDBJ whole genome shotgun (WGS) entry which is preliminary data.</text>
</comment>
<dbReference type="Pfam" id="PF04020">
    <property type="entry name" value="Phage_holin_4_2"/>
    <property type="match status" value="1"/>
</dbReference>
<gene>
    <name evidence="2" type="ORF">EV380_2561</name>
</gene>
<dbReference type="PANTHER" id="PTHR37309:SF1">
    <property type="entry name" value="SLR0284 PROTEIN"/>
    <property type="match status" value="1"/>
</dbReference>
<name>A0A4Q8AGS0_9MICC</name>
<keyword evidence="1" id="KW-0472">Membrane</keyword>
<dbReference type="RefSeq" id="WP_130451460.1">
    <property type="nucleotide sequence ID" value="NZ_SHLA01000001.1"/>
</dbReference>
<dbReference type="OrthoDB" id="9810847at2"/>
<feature type="transmembrane region" description="Helical" evidence="1">
    <location>
        <begin position="107"/>
        <end position="130"/>
    </location>
</feature>
<keyword evidence="1" id="KW-1133">Transmembrane helix</keyword>